<dbReference type="Pfam" id="PF12937">
    <property type="entry name" value="F-box-like"/>
    <property type="match status" value="1"/>
</dbReference>
<feature type="domain" description="F-box" evidence="1">
    <location>
        <begin position="380"/>
        <end position="421"/>
    </location>
</feature>
<accession>A0A0E0M5A5</accession>
<dbReference type="Gramene" id="OPUNC10G01380.1">
    <property type="protein sequence ID" value="OPUNC10G01380.1"/>
    <property type="gene ID" value="OPUNC10G01380"/>
</dbReference>
<dbReference type="SUPFAM" id="SSF81383">
    <property type="entry name" value="F-box domain"/>
    <property type="match status" value="2"/>
</dbReference>
<name>A0A0E0M5A5_ORYPU</name>
<dbReference type="InterPro" id="IPR036047">
    <property type="entry name" value="F-box-like_dom_sf"/>
</dbReference>
<dbReference type="InterPro" id="IPR022742">
    <property type="entry name" value="Hydrolase_4"/>
</dbReference>
<dbReference type="Proteomes" id="UP000026962">
    <property type="component" value="Chromosome 10"/>
</dbReference>
<dbReference type="PRINTS" id="PR00111">
    <property type="entry name" value="ABHYDROLASE"/>
</dbReference>
<dbReference type="PANTHER" id="PTHR31264:SF7">
    <property type="entry name" value="F-BOX DOMAIN CONTAINING PROTEIN, EXPRESSED"/>
    <property type="match status" value="1"/>
</dbReference>
<feature type="domain" description="F-box" evidence="1">
    <location>
        <begin position="10"/>
        <end position="51"/>
    </location>
</feature>
<dbReference type="eggNOG" id="KOG1455">
    <property type="taxonomic scope" value="Eukaryota"/>
</dbReference>
<protein>
    <recommendedName>
        <fullName evidence="1">F-box domain-containing protein</fullName>
    </recommendedName>
</protein>
<dbReference type="SMART" id="SM00256">
    <property type="entry name" value="FBOX"/>
    <property type="match status" value="2"/>
</dbReference>
<dbReference type="AlphaFoldDB" id="A0A0E0M5A5"/>
<evidence type="ECO:0000313" key="3">
    <source>
        <dbReference type="Proteomes" id="UP000026962"/>
    </source>
</evidence>
<dbReference type="InterPro" id="IPR000073">
    <property type="entry name" value="AB_hydrolase_1"/>
</dbReference>
<dbReference type="FunFam" id="3.40.50.1820:FF:000054">
    <property type="entry name" value="Alpha/beta-Hydrolases superfamily protein"/>
    <property type="match status" value="1"/>
</dbReference>
<dbReference type="EnsemblPlants" id="OPUNC10G01380.1">
    <property type="protein sequence ID" value="OPUNC10G01380.1"/>
    <property type="gene ID" value="OPUNC10G01380"/>
</dbReference>
<dbReference type="OMA" id="HYRFQAY"/>
<reference evidence="2" key="1">
    <citation type="submission" date="2015-04" db="UniProtKB">
        <authorList>
            <consortium name="EnsemblPlants"/>
        </authorList>
    </citation>
    <scope>IDENTIFICATION</scope>
</reference>
<dbReference type="Pfam" id="PF12146">
    <property type="entry name" value="Hydrolase_4"/>
    <property type="match status" value="1"/>
</dbReference>
<dbReference type="PANTHER" id="PTHR31264">
    <property type="entry name" value="OS07G0554500 PROTEIN-RELATED"/>
    <property type="match status" value="1"/>
</dbReference>
<dbReference type="InterPro" id="IPR001810">
    <property type="entry name" value="F-box_dom"/>
</dbReference>
<proteinExistence type="predicted"/>
<reference evidence="2" key="2">
    <citation type="submission" date="2018-05" db="EMBL/GenBank/DDBJ databases">
        <title>OpunRS2 (Oryza punctata Reference Sequence Version 2).</title>
        <authorList>
            <person name="Zhang J."/>
            <person name="Kudrna D."/>
            <person name="Lee S."/>
            <person name="Talag J."/>
            <person name="Welchert J."/>
            <person name="Wing R.A."/>
        </authorList>
    </citation>
    <scope>NUCLEOTIDE SEQUENCE [LARGE SCALE GENOMIC DNA]</scope>
</reference>
<dbReference type="Gene3D" id="3.40.50.1820">
    <property type="entry name" value="alpha/beta hydrolase"/>
    <property type="match status" value="1"/>
</dbReference>
<dbReference type="InterPro" id="IPR029058">
    <property type="entry name" value="AB_hydrolase_fold"/>
</dbReference>
<evidence type="ECO:0000313" key="2">
    <source>
        <dbReference type="EnsemblPlants" id="OPUNC10G01380.1"/>
    </source>
</evidence>
<dbReference type="HOGENOM" id="CLU_278541_0_0_1"/>
<organism evidence="2">
    <name type="scientific">Oryza punctata</name>
    <name type="common">Red rice</name>
    <dbReference type="NCBI Taxonomy" id="4537"/>
    <lineage>
        <taxon>Eukaryota</taxon>
        <taxon>Viridiplantae</taxon>
        <taxon>Streptophyta</taxon>
        <taxon>Embryophyta</taxon>
        <taxon>Tracheophyta</taxon>
        <taxon>Spermatophyta</taxon>
        <taxon>Magnoliopsida</taxon>
        <taxon>Liliopsida</taxon>
        <taxon>Poales</taxon>
        <taxon>Poaceae</taxon>
        <taxon>BOP clade</taxon>
        <taxon>Oryzoideae</taxon>
        <taxon>Oryzeae</taxon>
        <taxon>Oryzinae</taxon>
        <taxon>Oryza</taxon>
    </lineage>
</organism>
<sequence>MASSLLLTILPEELVVEILIRLHDLADLARAASACKALRRLITSRAFLARLHALHAKPLLGLLQLERDRCRFLPAATATAAAVARASDFAFSFLPDHGAAAAWRLRDVRHGLALLSSPARGECGGRAFFPDVVVCDPLRRRHVRVPPIPDDLTAAVRRIAVEHFDYLLASAGRDGSSFRVVCRPKLPKQCDVTVFVFSSGSAFWRSAVLDACAATEKLFLPQSVHGYVYWRTHSSGRLLMLDTRDMDFFFVNIQPNNGLVPSQVIGEAEEVGRLAVFNIIFDVSGHKVELHSKAIRGGADEQWRHDRTVPLLPGYKWRIIKIAEGYLLLQGIEGHNSSWFIPGIQLQHFTLDLKTFKLERLCASTSRGQASRHHYRFQAYDNKLVVEILIRLDDLADLARAASACRTLRRLITSRAFLRRVHALHPRPLLGLLHLENHGCHCHFLPAEPPHPSAATAAAVARASGSDFAFSFSFLPGGPGGWRLRDVRHGLAVLSTRHAVTDGCFFFPDIVVCNPLRRRYVRIPPISDDLAAPIRNLGVGVKDFDYLVAPSGREGLSFRVICRPQLPMGCDVTVFVFNSGTVIWRTATLDACPATTQLVSPQYVHGYVYWRLTRSTSRLLLLDTRDMDFFFVHFKPMSVRWQAIGEAGEVGRLAVFNIAHTHHKVELLSKAIRGSADEQWRHDKTIPLLPGYKWRIVKLAEGYLLLEGRILGDGSSQFTSGDQLQYFTLDINTFKLERLCASTSQGINYHHQFELYRCFPPPLSFSRLEALGEPGQTATVKACSTQSAPAAATAAGMSAASAPAPRRWEGVDQALERMVLRACLDQAPERRRVRDAFKDVQLSIDHCLFKGQYSDIGTKESYEKNSRGVEIFSKCWYPENHRIKAIVCLCHGYGDTCIARKIASAGYGVFALDYPGFGLSEGLHGFIPSFDTLVDDVAEHFTRVKENPEHRGLPSFLFGQSMGGAVALKIHFKQPNEWDGAILVAPMCKMMWFRLGLFSKLFPKEKLVPQKDLAELAFKEKKKQEQCSYNVIGYKDKPRLRTALEMLRTTKEIESCLEEVSLPIIILHGEGDLVTDPAVSKALYDKAKSSDKTLRLYKDAYHAILEGEPDEAIFQVLDDIISWLDQHSTKKVPSS</sequence>
<dbReference type="SUPFAM" id="SSF53474">
    <property type="entry name" value="alpha/beta-Hydrolases"/>
    <property type="match status" value="1"/>
</dbReference>
<dbReference type="STRING" id="4537.A0A0E0M5A5"/>
<evidence type="ECO:0000259" key="1">
    <source>
        <dbReference type="SMART" id="SM00256"/>
    </source>
</evidence>
<keyword evidence="3" id="KW-1185">Reference proteome</keyword>